<dbReference type="PANTHER" id="PTHR45569">
    <property type="entry name" value="SENSOR PROTEIN KDPD"/>
    <property type="match status" value="1"/>
</dbReference>
<evidence type="ECO:0000256" key="1">
    <source>
        <dbReference type="ARBA" id="ARBA00022679"/>
    </source>
</evidence>
<dbReference type="InterPro" id="IPR052023">
    <property type="entry name" value="Histidine_kinase_KdpD"/>
</dbReference>
<comment type="caution">
    <text evidence="5">The sequence shown here is derived from an EMBL/GenBank/DDBJ whole genome shotgun (WGS) entry which is preliminary data.</text>
</comment>
<organism evidence="5 6">
    <name type="scientific">Bordetella parapertussis</name>
    <dbReference type="NCBI Taxonomy" id="519"/>
    <lineage>
        <taxon>Bacteria</taxon>
        <taxon>Pseudomonadati</taxon>
        <taxon>Pseudomonadota</taxon>
        <taxon>Betaproteobacteria</taxon>
        <taxon>Burkholderiales</taxon>
        <taxon>Alcaligenaceae</taxon>
        <taxon>Bordetella</taxon>
    </lineage>
</organism>
<accession>A0ABU5X955</accession>
<proteinExistence type="predicted"/>
<dbReference type="EMBL" id="JAXUBE010000126">
    <property type="protein sequence ID" value="MEB2665434.1"/>
    <property type="molecule type" value="Genomic_DNA"/>
</dbReference>
<reference evidence="5 6" key="1">
    <citation type="submission" date="2023-12" db="EMBL/GenBank/DDBJ databases">
        <title>Draft Genome Sequences of Bordetella parapertussis clinical Isolates from Colombia, 2023.</title>
        <authorList>
            <person name="Montilla E.A."/>
            <person name="Rojas F."/>
            <person name="Vargas M.N."/>
            <person name="Bonilla V."/>
            <person name="Duarte C."/>
        </authorList>
    </citation>
    <scope>NUCLEOTIDE SEQUENCE [LARGE SCALE GENOMIC DNA]</scope>
    <source>
        <strain evidence="5 6">320001806</strain>
    </source>
</reference>
<evidence type="ECO:0000259" key="4">
    <source>
        <dbReference type="Pfam" id="PF02702"/>
    </source>
</evidence>
<evidence type="ECO:0000313" key="5">
    <source>
        <dbReference type="EMBL" id="MEB2665434.1"/>
    </source>
</evidence>
<dbReference type="Proteomes" id="UP001324595">
    <property type="component" value="Unassembled WGS sequence"/>
</dbReference>
<sequence>MADPGNDRLDPDRLLQTLEQAQSDARRGRLRIYFGACAGVGKTYAMLAAARAQAAQGVDVVAGLVETHGRADTAALLDTLPALPLQTLDFQGRRLREFDLQAAVARRPRLLLLDELAHTNAPGARHAKRWQDIEELLAAGIDVWTTLNVQHLESLNEAVGGITGVRVRETVPDSVFDAADEIILVDLSADELLRRLREGRVYVPEQARHASRHFFRKGNLIALRELALRRTAEHVDDDVRAYRHERAIEPVWRTREAVVACIDADPHAEHVLRSAHRLAQQLDCEWHAITIEAPRVAPLPRAGRARLDQALALAETLGAHVETVAGTDMVDAATRYMRRHNITKAVVGRDAWRRRGLSGLLDAALTPGRLLRRRSFADALASACPE</sequence>
<dbReference type="Pfam" id="PF02702">
    <property type="entry name" value="KdpD"/>
    <property type="match status" value="1"/>
</dbReference>
<dbReference type="Gene3D" id="3.40.50.300">
    <property type="entry name" value="P-loop containing nucleotide triphosphate hydrolases"/>
    <property type="match status" value="1"/>
</dbReference>
<keyword evidence="1" id="KW-0808">Transferase</keyword>
<feature type="non-terminal residue" evidence="5">
    <location>
        <position position="386"/>
    </location>
</feature>
<dbReference type="SUPFAM" id="SSF52402">
    <property type="entry name" value="Adenine nucleotide alpha hydrolases-like"/>
    <property type="match status" value="1"/>
</dbReference>
<feature type="domain" description="Signal transduction histidine kinase osmosensitive K+ channel sensor N-terminal" evidence="4">
    <location>
        <begin position="26"/>
        <end position="235"/>
    </location>
</feature>
<dbReference type="SUPFAM" id="SSF52540">
    <property type="entry name" value="P-loop containing nucleoside triphosphate hydrolases"/>
    <property type="match status" value="1"/>
</dbReference>
<evidence type="ECO:0000256" key="2">
    <source>
        <dbReference type="ARBA" id="ARBA00022777"/>
    </source>
</evidence>
<dbReference type="InterPro" id="IPR014729">
    <property type="entry name" value="Rossmann-like_a/b/a_fold"/>
</dbReference>
<dbReference type="Gene3D" id="3.40.50.620">
    <property type="entry name" value="HUPs"/>
    <property type="match status" value="1"/>
</dbReference>
<protein>
    <submittedName>
        <fullName evidence="5">Two-component sensor histidine kinase</fullName>
    </submittedName>
</protein>
<evidence type="ECO:0000313" key="6">
    <source>
        <dbReference type="Proteomes" id="UP001324595"/>
    </source>
</evidence>
<dbReference type="InterPro" id="IPR003852">
    <property type="entry name" value="Sig_transdc_His_kinase_KdpD_N"/>
</dbReference>
<name>A0ABU5X955_BORPP</name>
<keyword evidence="6" id="KW-1185">Reference proteome</keyword>
<keyword evidence="2 5" id="KW-0418">Kinase</keyword>
<evidence type="ECO:0000256" key="3">
    <source>
        <dbReference type="ARBA" id="ARBA00023012"/>
    </source>
</evidence>
<keyword evidence="3" id="KW-0902">Two-component regulatory system</keyword>
<dbReference type="PANTHER" id="PTHR45569:SF1">
    <property type="entry name" value="SENSOR PROTEIN KDPD"/>
    <property type="match status" value="1"/>
</dbReference>
<dbReference type="InterPro" id="IPR027417">
    <property type="entry name" value="P-loop_NTPase"/>
</dbReference>
<dbReference type="GO" id="GO:0016301">
    <property type="term" value="F:kinase activity"/>
    <property type="evidence" value="ECO:0007669"/>
    <property type="project" value="UniProtKB-KW"/>
</dbReference>
<gene>
    <name evidence="5" type="ORF">U5T69_20205</name>
</gene>